<accession>A0ABP6Y231</accession>
<evidence type="ECO:0000256" key="3">
    <source>
        <dbReference type="ARBA" id="ARBA00022643"/>
    </source>
</evidence>
<dbReference type="PANTHER" id="PTHR10578">
    <property type="entry name" value="S -2-HYDROXY-ACID OXIDASE-RELATED"/>
    <property type="match status" value="1"/>
</dbReference>
<name>A0ABP6Y231_9ACTN</name>
<comment type="cofactor">
    <cofactor evidence="1">
        <name>FMN</name>
        <dbReference type="ChEBI" id="CHEBI:58210"/>
    </cofactor>
</comment>
<evidence type="ECO:0000259" key="6">
    <source>
        <dbReference type="PROSITE" id="PS51349"/>
    </source>
</evidence>
<dbReference type="InterPro" id="IPR013785">
    <property type="entry name" value="Aldolase_TIM"/>
</dbReference>
<reference evidence="8" key="1">
    <citation type="journal article" date="2019" name="Int. J. Syst. Evol. Microbiol.">
        <title>The Global Catalogue of Microorganisms (GCM) 10K type strain sequencing project: providing services to taxonomists for standard genome sequencing and annotation.</title>
        <authorList>
            <consortium name="The Broad Institute Genomics Platform"/>
            <consortium name="The Broad Institute Genome Sequencing Center for Infectious Disease"/>
            <person name="Wu L."/>
            <person name="Ma J."/>
        </authorList>
    </citation>
    <scope>NUCLEOTIDE SEQUENCE [LARGE SCALE GENOMIC DNA]</scope>
    <source>
        <strain evidence="8">JCM 16540</strain>
    </source>
</reference>
<proteinExistence type="inferred from homology"/>
<organism evidence="7 8">
    <name type="scientific">Microlunatus spumicola</name>
    <dbReference type="NCBI Taxonomy" id="81499"/>
    <lineage>
        <taxon>Bacteria</taxon>
        <taxon>Bacillati</taxon>
        <taxon>Actinomycetota</taxon>
        <taxon>Actinomycetes</taxon>
        <taxon>Propionibacteriales</taxon>
        <taxon>Propionibacteriaceae</taxon>
        <taxon>Microlunatus</taxon>
    </lineage>
</organism>
<dbReference type="CDD" id="cd02809">
    <property type="entry name" value="alpha_hydroxyacid_oxid_FMN"/>
    <property type="match status" value="1"/>
</dbReference>
<dbReference type="Gene3D" id="3.20.20.70">
    <property type="entry name" value="Aldolase class I"/>
    <property type="match status" value="1"/>
</dbReference>
<evidence type="ECO:0000313" key="7">
    <source>
        <dbReference type="EMBL" id="GAA3575710.1"/>
    </source>
</evidence>
<feature type="domain" description="FMN hydroxy acid dehydrogenase" evidence="6">
    <location>
        <begin position="12"/>
        <end position="354"/>
    </location>
</feature>
<dbReference type="RefSeq" id="WP_344742612.1">
    <property type="nucleotide sequence ID" value="NZ_BAAAYR010000005.1"/>
</dbReference>
<evidence type="ECO:0000256" key="5">
    <source>
        <dbReference type="ARBA" id="ARBA00024042"/>
    </source>
</evidence>
<evidence type="ECO:0000313" key="8">
    <source>
        <dbReference type="Proteomes" id="UP001500767"/>
    </source>
</evidence>
<comment type="similarity">
    <text evidence="5">Belongs to the FMN-dependent alpha-hydroxy acid dehydrogenase family.</text>
</comment>
<keyword evidence="4" id="KW-0560">Oxidoreductase</keyword>
<dbReference type="EMBL" id="BAAAYR010000005">
    <property type="protein sequence ID" value="GAA3575710.1"/>
    <property type="molecule type" value="Genomic_DNA"/>
</dbReference>
<dbReference type="SUPFAM" id="SSF51395">
    <property type="entry name" value="FMN-linked oxidoreductases"/>
    <property type="match status" value="1"/>
</dbReference>
<dbReference type="PROSITE" id="PS51349">
    <property type="entry name" value="FMN_HYDROXY_ACID_DH_2"/>
    <property type="match status" value="1"/>
</dbReference>
<gene>
    <name evidence="7" type="ORF">GCM10022197_35990</name>
</gene>
<sequence length="354" mass="37084">MRTDEPAGGTRPLDRPLPDVAGLEAEAAEVLPAHVLGYFRGPTGAYGIPTEAERWSQVRFRPHVLRNTRDLSLATTVLGTPVASPVLVAPMAQQRAAHPDGEVATAKAVSRRGTLLGVSTNTGVPFADIAAVGAPWWFQVYVMDDRTITTDVVQRAAAAGASALILTVDAPGTDPSQPQHEPRTWSERYGMQANLRDDTGRNLVTATRSLSLDDIGWLSGLIGLPVVVKGVLRADDAVMCVDAGAAGVIVSTHGGRCLTQSTTSADALPEVASAVGDRAEVYVDSGLRTPEHVAAALCLGARAVFLGRPVLWALATGGDARVERLLSGFDTQLERVLHSLGAASLDELGPDLVA</sequence>
<evidence type="ECO:0000256" key="2">
    <source>
        <dbReference type="ARBA" id="ARBA00022630"/>
    </source>
</evidence>
<dbReference type="PANTHER" id="PTHR10578:SF107">
    <property type="entry name" value="2-HYDROXYACID OXIDASE 1"/>
    <property type="match status" value="1"/>
</dbReference>
<keyword evidence="3" id="KW-0288">FMN</keyword>
<evidence type="ECO:0000256" key="4">
    <source>
        <dbReference type="ARBA" id="ARBA00023002"/>
    </source>
</evidence>
<comment type="caution">
    <text evidence="7">The sequence shown here is derived from an EMBL/GenBank/DDBJ whole genome shotgun (WGS) entry which is preliminary data.</text>
</comment>
<keyword evidence="8" id="KW-1185">Reference proteome</keyword>
<dbReference type="InterPro" id="IPR037396">
    <property type="entry name" value="FMN_HAD"/>
</dbReference>
<keyword evidence="2" id="KW-0285">Flavoprotein</keyword>
<dbReference type="Proteomes" id="UP001500767">
    <property type="component" value="Unassembled WGS sequence"/>
</dbReference>
<dbReference type="InterPro" id="IPR012133">
    <property type="entry name" value="Alpha-hydoxy_acid_DH_FMN"/>
</dbReference>
<dbReference type="PIRSF" id="PIRSF000138">
    <property type="entry name" value="Al-hdrx_acd_dh"/>
    <property type="match status" value="1"/>
</dbReference>
<dbReference type="Pfam" id="PF01070">
    <property type="entry name" value="FMN_dh"/>
    <property type="match status" value="1"/>
</dbReference>
<evidence type="ECO:0000256" key="1">
    <source>
        <dbReference type="ARBA" id="ARBA00001917"/>
    </source>
</evidence>
<dbReference type="InterPro" id="IPR000262">
    <property type="entry name" value="FMN-dep_DH"/>
</dbReference>
<protein>
    <submittedName>
        <fullName evidence="7">Alpha-hydroxy acid oxidase</fullName>
    </submittedName>
</protein>